<keyword evidence="2" id="KW-1003">Cell membrane</keyword>
<dbReference type="PROSITE" id="PS00216">
    <property type="entry name" value="SUGAR_TRANSPORT_1"/>
    <property type="match status" value="1"/>
</dbReference>
<feature type="transmembrane region" description="Helical" evidence="6">
    <location>
        <begin position="333"/>
        <end position="351"/>
    </location>
</feature>
<dbReference type="Proteomes" id="UP000662747">
    <property type="component" value="Chromosome"/>
</dbReference>
<keyword evidence="9" id="KW-1185">Reference proteome</keyword>
<evidence type="ECO:0000313" key="9">
    <source>
        <dbReference type="Proteomes" id="UP000662747"/>
    </source>
</evidence>
<comment type="subcellular location">
    <subcellularLocation>
        <location evidence="1">Cell membrane</location>
        <topology evidence="1">Multi-pass membrane protein</topology>
    </subcellularLocation>
</comment>
<dbReference type="InterPro" id="IPR020846">
    <property type="entry name" value="MFS_dom"/>
</dbReference>
<dbReference type="InterPro" id="IPR036259">
    <property type="entry name" value="MFS_trans_sf"/>
</dbReference>
<feature type="transmembrane region" description="Helical" evidence="6">
    <location>
        <begin position="139"/>
        <end position="158"/>
    </location>
</feature>
<dbReference type="RefSeq" id="WP_206727235.1">
    <property type="nucleotide sequence ID" value="NZ_CP071090.1"/>
</dbReference>
<evidence type="ECO:0000256" key="3">
    <source>
        <dbReference type="ARBA" id="ARBA00022692"/>
    </source>
</evidence>
<feature type="transmembrane region" description="Helical" evidence="6">
    <location>
        <begin position="270"/>
        <end position="290"/>
    </location>
</feature>
<dbReference type="CDD" id="cd17473">
    <property type="entry name" value="MFS_arabinose_efflux_permease_like"/>
    <property type="match status" value="1"/>
</dbReference>
<feature type="transmembrane region" description="Helical" evidence="6">
    <location>
        <begin position="363"/>
        <end position="382"/>
    </location>
</feature>
<accession>A0ABX7P5F6</accession>
<feature type="transmembrane region" description="Helical" evidence="6">
    <location>
        <begin position="242"/>
        <end position="258"/>
    </location>
</feature>
<dbReference type="EMBL" id="CP071090">
    <property type="protein sequence ID" value="QSQ25682.1"/>
    <property type="molecule type" value="Genomic_DNA"/>
</dbReference>
<proteinExistence type="predicted"/>
<feature type="transmembrane region" description="Helical" evidence="6">
    <location>
        <begin position="77"/>
        <end position="95"/>
    </location>
</feature>
<dbReference type="InterPro" id="IPR011701">
    <property type="entry name" value="MFS"/>
</dbReference>
<feature type="transmembrane region" description="Helical" evidence="6">
    <location>
        <begin position="296"/>
        <end position="321"/>
    </location>
</feature>
<evidence type="ECO:0000256" key="1">
    <source>
        <dbReference type="ARBA" id="ARBA00004651"/>
    </source>
</evidence>
<evidence type="ECO:0000259" key="7">
    <source>
        <dbReference type="PROSITE" id="PS50850"/>
    </source>
</evidence>
<reference evidence="8 9" key="1">
    <citation type="submission" date="2021-02" db="EMBL/GenBank/DDBJ databases">
        <title>De Novo genome assembly of isolated myxobacteria.</title>
        <authorList>
            <person name="Stevens D.C."/>
        </authorList>
    </citation>
    <scope>NUCLEOTIDE SEQUENCE [LARGE SCALE GENOMIC DNA]</scope>
    <source>
        <strain evidence="9">SCPEA02</strain>
    </source>
</reference>
<protein>
    <submittedName>
        <fullName evidence="8">MFS transporter</fullName>
    </submittedName>
</protein>
<evidence type="ECO:0000256" key="5">
    <source>
        <dbReference type="ARBA" id="ARBA00023136"/>
    </source>
</evidence>
<gene>
    <name evidence="8" type="ORF">JY651_12430</name>
</gene>
<dbReference type="PANTHER" id="PTHR43124:SF3">
    <property type="entry name" value="CHLORAMPHENICOL EFFLUX PUMP RV0191"/>
    <property type="match status" value="1"/>
</dbReference>
<keyword evidence="3 6" id="KW-0812">Transmembrane</keyword>
<feature type="transmembrane region" description="Helical" evidence="6">
    <location>
        <begin position="210"/>
        <end position="230"/>
    </location>
</feature>
<dbReference type="InterPro" id="IPR050189">
    <property type="entry name" value="MFS_Efflux_Transporters"/>
</dbReference>
<keyword evidence="5 6" id="KW-0472">Membrane</keyword>
<dbReference type="Pfam" id="PF07690">
    <property type="entry name" value="MFS_1"/>
    <property type="match status" value="1"/>
</dbReference>
<dbReference type="PANTHER" id="PTHR43124">
    <property type="entry name" value="PURINE EFFLUX PUMP PBUE"/>
    <property type="match status" value="1"/>
</dbReference>
<feature type="transmembrane region" description="Helical" evidence="6">
    <location>
        <begin position="107"/>
        <end position="127"/>
    </location>
</feature>
<sequence length="398" mass="42566">MTDTFRLRELTLMASSMIAIIGTTAIAASLPHMSEAYADVPNSRFLVSVVLTLPALSVALCGPFIGMAIDSWGRKRIFILSLLIYGLSGAAGSVLPSLPAILVSRLVLGVAVSGITTCSTALLADYAEERKLGNLMGRQSLFMSLGNVVFVSLGGVLADHHWRLPFLLYAVAFVVLPGVVFTITEPRVARAAQPSVSVATVEVVPVRRTVLVYALGFVNMVVYFMVPVYLPFHLRSFPGNSSARAGGLLAVVGLSWAVSSSMYHRVRRHLSFEQVAFVALALMGIAYLMIARAMGYALLIPALVIIGAGLGVFVPNLNAWLLSFAPTTMKGRMIGGLVFFVFLGQFFSPIFTRPLRDTAGISASYFAGGALLLLLSLGTMAGGRRAMPMRLSAERDLK</sequence>
<dbReference type="Gene3D" id="1.20.1250.20">
    <property type="entry name" value="MFS general substrate transporter like domains"/>
    <property type="match status" value="1"/>
</dbReference>
<feature type="transmembrane region" description="Helical" evidence="6">
    <location>
        <begin position="45"/>
        <end position="65"/>
    </location>
</feature>
<feature type="transmembrane region" description="Helical" evidence="6">
    <location>
        <begin position="164"/>
        <end position="183"/>
    </location>
</feature>
<evidence type="ECO:0000256" key="6">
    <source>
        <dbReference type="SAM" id="Phobius"/>
    </source>
</evidence>
<dbReference type="InterPro" id="IPR005829">
    <property type="entry name" value="Sugar_transporter_CS"/>
</dbReference>
<evidence type="ECO:0000256" key="2">
    <source>
        <dbReference type="ARBA" id="ARBA00022475"/>
    </source>
</evidence>
<name>A0ABX7P5F6_9BACT</name>
<evidence type="ECO:0000313" key="8">
    <source>
        <dbReference type="EMBL" id="QSQ25682.1"/>
    </source>
</evidence>
<dbReference type="SUPFAM" id="SSF103473">
    <property type="entry name" value="MFS general substrate transporter"/>
    <property type="match status" value="1"/>
</dbReference>
<keyword evidence="4 6" id="KW-1133">Transmembrane helix</keyword>
<evidence type="ECO:0000256" key="4">
    <source>
        <dbReference type="ARBA" id="ARBA00022989"/>
    </source>
</evidence>
<dbReference type="PROSITE" id="PS50850">
    <property type="entry name" value="MFS"/>
    <property type="match status" value="1"/>
</dbReference>
<feature type="transmembrane region" description="Helical" evidence="6">
    <location>
        <begin position="12"/>
        <end position="33"/>
    </location>
</feature>
<feature type="domain" description="Major facilitator superfamily (MFS) profile" evidence="7">
    <location>
        <begin position="8"/>
        <end position="387"/>
    </location>
</feature>
<organism evidence="8 9">
    <name type="scientific">Pyxidicoccus parkwayensis</name>
    <dbReference type="NCBI Taxonomy" id="2813578"/>
    <lineage>
        <taxon>Bacteria</taxon>
        <taxon>Pseudomonadati</taxon>
        <taxon>Myxococcota</taxon>
        <taxon>Myxococcia</taxon>
        <taxon>Myxococcales</taxon>
        <taxon>Cystobacterineae</taxon>
        <taxon>Myxococcaceae</taxon>
        <taxon>Pyxidicoccus</taxon>
    </lineage>
</organism>